<evidence type="ECO:0000256" key="3">
    <source>
        <dbReference type="ARBA" id="ARBA00022483"/>
    </source>
</evidence>
<dbReference type="GO" id="GO:0006893">
    <property type="term" value="P:Golgi to plasma membrane transport"/>
    <property type="evidence" value="ECO:0007669"/>
    <property type="project" value="UniProtKB-UniRule"/>
</dbReference>
<evidence type="ECO:0000259" key="6">
    <source>
        <dbReference type="Pfam" id="PF15469"/>
    </source>
</evidence>
<keyword evidence="3 4" id="KW-0268">Exocytosis</keyword>
<accession>A0A397YNA7</accession>
<feature type="region of interest" description="Disordered" evidence="5">
    <location>
        <begin position="1"/>
        <end position="124"/>
    </location>
</feature>
<evidence type="ECO:0000256" key="5">
    <source>
        <dbReference type="SAM" id="MobiDB-lite"/>
    </source>
</evidence>
<dbReference type="Proteomes" id="UP000264353">
    <property type="component" value="Chromosome A7"/>
</dbReference>
<feature type="compositionally biased region" description="Polar residues" evidence="5">
    <location>
        <begin position="20"/>
        <end position="33"/>
    </location>
</feature>
<name>A0A397YNA7_BRACM</name>
<sequence length="700" mass="77642">MSSDDEDELLQMALKEQSQRDLTYQKPPSSSSRKPVANLVQQPRQQKPAPPKKSAAAAARKPSMDDDDESEVELLSISSGDDDLERDRETGGGGGAGKGRGSDVRERGGRAKKEDDGAWDGEEPDCWKRVNEAELARRVRDMRESRTAPVVQKLEDKAPAPGKKVVLTSLQSLPRGMECIDPLKLGIIDNKTLRLITERSGSPSKSEKVDNTLREKLIYFSDNFDPKLFLSRIHQHTSAADLEAGALGLKSDLKGRNLQKKQLVKDNFDCFVSCKTTIDDIEAKLKRIESDPEGSGTTHLFNCMKSVTSRATRAFEPLFERQVGEAAKSEDMFAQIEEILISVRMAFLNCFLDFAAHLEQIAADLSQSTSTREDWKNGYSDDQQEVPSANTYGSVVDPHRRLLMVLSNIGYCKDELASELYNKFKYTWLQSRDNDEDSSDLQDLIMSFSGLGEKVLEHYTFAKANLIRTAATNYLLDSGIQWGSAPQVKGIRDAAVELLHTLVAVHAEVFAGAKPLLDKILGVLIEGLVDTFLSLVEENRTNDLSSIDANGFCQLMFELEYFETVLNLYFTSDATASLKTLQGTVLEIAIESISEAVETTPGHNRRPTRGSEDTVSDDRQGSSISADDLLALTKQYSSELLQTEMERTRLNTACFAESVPVEPTPTLPKTAYRVSMDSPSRNYRGSQSSGSPVHARPRRR</sequence>
<protein>
    <recommendedName>
        <fullName evidence="4">Exocyst complex component SEC5</fullName>
    </recommendedName>
</protein>
<dbReference type="InterPro" id="IPR039481">
    <property type="entry name" value="EXOC2/Sec5_N_dom"/>
</dbReference>
<comment type="similarity">
    <text evidence="1 4">Belongs to the SEC5 family.</text>
</comment>
<dbReference type="AlphaFoldDB" id="A0A397YNA7"/>
<evidence type="ECO:0000256" key="4">
    <source>
        <dbReference type="RuleBase" id="RU365069"/>
    </source>
</evidence>
<keyword evidence="4" id="KW-0653">Protein transport</keyword>
<feature type="region of interest" description="Disordered" evidence="5">
    <location>
        <begin position="597"/>
        <end position="622"/>
    </location>
</feature>
<dbReference type="Pfam" id="PF15469">
    <property type="entry name" value="Sec5"/>
    <property type="match status" value="2"/>
</dbReference>
<dbReference type="PANTHER" id="PTHR13043:SF1">
    <property type="entry name" value="EXOCYST COMPLEX COMPONENT 2"/>
    <property type="match status" value="1"/>
</dbReference>
<feature type="domain" description="Exocyst complex component EXOC2/Sec5 N-terminal" evidence="6">
    <location>
        <begin position="181"/>
        <end position="322"/>
    </location>
</feature>
<evidence type="ECO:0000313" key="8">
    <source>
        <dbReference type="Proteomes" id="UP000264353"/>
    </source>
</evidence>
<reference evidence="7 8" key="1">
    <citation type="submission" date="2018-06" db="EMBL/GenBank/DDBJ databases">
        <title>WGS assembly of Brassica rapa FPsc.</title>
        <authorList>
            <person name="Bowman J."/>
            <person name="Kohchi T."/>
            <person name="Yamato K."/>
            <person name="Jenkins J."/>
            <person name="Shu S."/>
            <person name="Ishizaki K."/>
            <person name="Yamaoka S."/>
            <person name="Nishihama R."/>
            <person name="Nakamura Y."/>
            <person name="Berger F."/>
            <person name="Adam C."/>
            <person name="Aki S."/>
            <person name="Althoff F."/>
            <person name="Araki T."/>
            <person name="Arteaga-Vazquez M."/>
            <person name="Balasubrmanian S."/>
            <person name="Bauer D."/>
            <person name="Boehm C."/>
            <person name="Briginshaw L."/>
            <person name="Caballero-Perez J."/>
            <person name="Catarino B."/>
            <person name="Chen F."/>
            <person name="Chiyoda S."/>
            <person name="Chovatia M."/>
            <person name="Davies K."/>
            <person name="Delmans M."/>
            <person name="Demura T."/>
            <person name="Dierschke T."/>
            <person name="Dolan L."/>
            <person name="Dorantes-Acosta A."/>
            <person name="Eklund D."/>
            <person name="Florent S."/>
            <person name="Flores-Sandoval E."/>
            <person name="Fujiyama A."/>
            <person name="Fukuzawa H."/>
            <person name="Galik B."/>
            <person name="Grimanelli D."/>
            <person name="Grimwood J."/>
            <person name="Grossniklaus U."/>
            <person name="Hamada T."/>
            <person name="Haseloff J."/>
            <person name="Hetherington A."/>
            <person name="Higo A."/>
            <person name="Hirakawa Y."/>
            <person name="Hundley H."/>
            <person name="Ikeda Y."/>
            <person name="Inoue K."/>
            <person name="Inoue S."/>
            <person name="Ishida S."/>
            <person name="Jia Q."/>
            <person name="Kakita M."/>
            <person name="Kanazawa T."/>
            <person name="Kawai Y."/>
            <person name="Kawashima T."/>
            <person name="Kennedy M."/>
            <person name="Kinose K."/>
            <person name="Kinoshita T."/>
            <person name="Kohara Y."/>
            <person name="Koide E."/>
            <person name="Komatsu K."/>
            <person name="Kopischke S."/>
            <person name="Kubo M."/>
            <person name="Kyozuka J."/>
            <person name="Lagercrantz U."/>
            <person name="Lin S."/>
            <person name="Lindquist E."/>
            <person name="Lipzen A."/>
            <person name="Lu C."/>
            <person name="Luna E."/>
            <person name="Martienssen R."/>
            <person name="Minamino N."/>
            <person name="Mizutani M."/>
            <person name="Mizutani M."/>
            <person name="Mochizuki N."/>
            <person name="Monte I."/>
            <person name="Mosher R."/>
            <person name="Nagasaki H."/>
            <person name="Nakagami H."/>
            <person name="Naramoto S."/>
            <person name="Nishitani K."/>
            <person name="Ohtani M."/>
            <person name="Okamoto T."/>
            <person name="Okumura M."/>
            <person name="Phillips J."/>
            <person name="Pollak B."/>
            <person name="Reinders A."/>
            <person name="Roevekamp M."/>
            <person name="Sano R."/>
            <person name="Sawa S."/>
            <person name="Schmid M."/>
            <person name="Shirakawa M."/>
            <person name="Solano R."/>
            <person name="Spunde A."/>
            <person name="Suetsugu N."/>
            <person name="Sugano S."/>
            <person name="Sugiyama A."/>
            <person name="Sun R."/>
            <person name="Suzuki Y."/>
            <person name="Takenaka M."/>
            <person name="Takezawa D."/>
            <person name="Tomogane H."/>
            <person name="Tsuzuki M."/>
            <person name="Ueda T."/>
            <person name="Umeda M."/>
            <person name="Ward J."/>
            <person name="Watanabe Y."/>
            <person name="Yazaki K."/>
            <person name="Yokoyama R."/>
            <person name="Yoshitake Y."/>
            <person name="Yotsui I."/>
            <person name="Zachgo S."/>
            <person name="Schmutz J."/>
        </authorList>
    </citation>
    <scope>NUCLEOTIDE SEQUENCE [LARGE SCALE GENOMIC DNA]</scope>
    <source>
        <strain evidence="8">cv. B-3</strain>
    </source>
</reference>
<feature type="domain" description="Exocyst complex component EXOC2/Sec5 N-terminal" evidence="6">
    <location>
        <begin position="334"/>
        <end position="655"/>
    </location>
</feature>
<comment type="subunit">
    <text evidence="4">Component of the exocyst complex.</text>
</comment>
<keyword evidence="2 4" id="KW-0813">Transport</keyword>
<dbReference type="PANTHER" id="PTHR13043">
    <property type="entry name" value="EXOCYST COMPLEX COMPONENT SEC5"/>
    <property type="match status" value="1"/>
</dbReference>
<feature type="compositionally biased region" description="Low complexity" evidence="5">
    <location>
        <begin position="41"/>
        <end position="61"/>
    </location>
</feature>
<organism evidence="7 8">
    <name type="scientific">Brassica campestris</name>
    <name type="common">Field mustard</name>
    <dbReference type="NCBI Taxonomy" id="3711"/>
    <lineage>
        <taxon>Eukaryota</taxon>
        <taxon>Viridiplantae</taxon>
        <taxon>Streptophyta</taxon>
        <taxon>Embryophyta</taxon>
        <taxon>Tracheophyta</taxon>
        <taxon>Spermatophyta</taxon>
        <taxon>Magnoliopsida</taxon>
        <taxon>eudicotyledons</taxon>
        <taxon>Gunneridae</taxon>
        <taxon>Pentapetalae</taxon>
        <taxon>rosids</taxon>
        <taxon>malvids</taxon>
        <taxon>Brassicales</taxon>
        <taxon>Brassicaceae</taxon>
        <taxon>Brassiceae</taxon>
        <taxon>Brassica</taxon>
    </lineage>
</organism>
<evidence type="ECO:0000313" key="7">
    <source>
        <dbReference type="EMBL" id="RID54882.1"/>
    </source>
</evidence>
<feature type="compositionally biased region" description="Basic and acidic residues" evidence="5">
    <location>
        <begin position="100"/>
        <end position="116"/>
    </location>
</feature>
<evidence type="ECO:0000256" key="1">
    <source>
        <dbReference type="ARBA" id="ARBA00010578"/>
    </source>
</evidence>
<gene>
    <name evidence="7" type="ORF">BRARA_G02171</name>
</gene>
<feature type="compositionally biased region" description="Basic and acidic residues" evidence="5">
    <location>
        <begin position="609"/>
        <end position="620"/>
    </location>
</feature>
<dbReference type="GO" id="GO:0000145">
    <property type="term" value="C:exocyst"/>
    <property type="evidence" value="ECO:0007669"/>
    <property type="project" value="UniProtKB-UniRule"/>
</dbReference>
<feature type="compositionally biased region" description="Polar residues" evidence="5">
    <location>
        <begin position="677"/>
        <end position="691"/>
    </location>
</feature>
<proteinExistence type="inferred from homology"/>
<comment type="function">
    <text evidence="4">Component of the exocyst complex involved in the docking of exocytic vesicles with fusion sites on the plasma membrane.</text>
</comment>
<dbReference type="GO" id="GO:0015031">
    <property type="term" value="P:protein transport"/>
    <property type="evidence" value="ECO:0007669"/>
    <property type="project" value="UniProtKB-KW"/>
</dbReference>
<dbReference type="InterPro" id="IPR029175">
    <property type="entry name" value="EXOC2/Sec5"/>
</dbReference>
<feature type="region of interest" description="Disordered" evidence="5">
    <location>
        <begin position="660"/>
        <end position="700"/>
    </location>
</feature>
<evidence type="ECO:0000256" key="2">
    <source>
        <dbReference type="ARBA" id="ARBA00022448"/>
    </source>
</evidence>
<dbReference type="GO" id="GO:0006887">
    <property type="term" value="P:exocytosis"/>
    <property type="evidence" value="ECO:0007669"/>
    <property type="project" value="UniProtKB-KW"/>
</dbReference>
<dbReference type="EMBL" id="CM010634">
    <property type="protein sequence ID" value="RID54882.1"/>
    <property type="molecule type" value="Genomic_DNA"/>
</dbReference>
<feature type="region of interest" description="Disordered" evidence="5">
    <location>
        <begin position="372"/>
        <end position="391"/>
    </location>
</feature>